<dbReference type="InterPro" id="IPR045957">
    <property type="entry name" value="DUF6377"/>
</dbReference>
<keyword evidence="4" id="KW-1185">Reference proteome</keyword>
<comment type="caution">
    <text evidence="3">The sequence shown here is derived from an EMBL/GenBank/DDBJ whole genome shotgun (WGS) entry which is preliminary data.</text>
</comment>
<name>A0ABS5JWT1_9BACT</name>
<dbReference type="Pfam" id="PF19904">
    <property type="entry name" value="DUF6377"/>
    <property type="match status" value="1"/>
</dbReference>
<organism evidence="3 4">
    <name type="scientific">Carboxylicivirga linearis</name>
    <dbReference type="NCBI Taxonomy" id="1628157"/>
    <lineage>
        <taxon>Bacteria</taxon>
        <taxon>Pseudomonadati</taxon>
        <taxon>Bacteroidota</taxon>
        <taxon>Bacteroidia</taxon>
        <taxon>Marinilabiliales</taxon>
        <taxon>Marinilabiliaceae</taxon>
        <taxon>Carboxylicivirga</taxon>
    </lineage>
</organism>
<keyword evidence="1" id="KW-0812">Transmembrane</keyword>
<dbReference type="Proteomes" id="UP000708576">
    <property type="component" value="Unassembled WGS sequence"/>
</dbReference>
<dbReference type="RefSeq" id="WP_212216581.1">
    <property type="nucleotide sequence ID" value="NZ_JAGUCO010000010.1"/>
</dbReference>
<protein>
    <recommendedName>
        <fullName evidence="2">DUF6377 domain-containing protein</fullName>
    </recommendedName>
</protein>
<sequence length="536" mass="63711">MKRFLFLTFGLCYLLSLEAQNTKIDSLFQLLDNAIERKPIFIKERIQTIDSLKLQLNHTETTEDIYHFSQKLYDEYKTFQYDSAYHYAMAIYRQSKSLKDTYWYNQSCLDLAFIMTSSGLYTDSYRFIEDIITDSLTNKQRLLYYNYCSRYFHDLTLFNGRNLFSDEYWYKSRDYLDSLITLSEQLNQPDYIHRGQLELYDGNIERAKNQYLRFIENQNSYSQDYSITTSTLSFIYSVSDNPELQKQYAIMAAISDIHCAITENASFHKLALILYDEGDTERAYQLIKLSLDDANYYNARLRRVEIAKSLPIIEKAFHDKLNREKRRLAIALAAISFLALLILFAAFYILKQLKELRQNRMVIQLTNDQLNQLNRDLLESNKIKEEYIGHFLNLCSQYIDKIEQFQQLVQRKIKVGQIDSLLAMTKSKKLINEEMQELLMSFDRIFLKLFPDFKDEFNALFEPENQFSLKKDELLNTELRIFALIRLGVHDSSKIAQFLRYSVNTVYTYRTKVKNRAKIDRDKFENEIMKIDSFTS</sequence>
<evidence type="ECO:0000256" key="1">
    <source>
        <dbReference type="SAM" id="Phobius"/>
    </source>
</evidence>
<reference evidence="3 4" key="1">
    <citation type="journal article" date="2015" name="Int. J. Syst. Evol. Microbiol.">
        <title>Carboxylicivirga linearis sp. nov., isolated from a sea cucumber culture pond.</title>
        <authorList>
            <person name="Wang F.Q."/>
            <person name="Zhou Y.X."/>
            <person name="Lin X.Z."/>
            <person name="Chen G.J."/>
            <person name="Du Z.J."/>
        </authorList>
    </citation>
    <scope>NUCLEOTIDE SEQUENCE [LARGE SCALE GENOMIC DNA]</scope>
    <source>
        <strain evidence="3 4">FB218</strain>
    </source>
</reference>
<gene>
    <name evidence="3" type="ORF">KEM10_13670</name>
</gene>
<keyword evidence="1" id="KW-1133">Transmembrane helix</keyword>
<feature type="transmembrane region" description="Helical" evidence="1">
    <location>
        <begin position="328"/>
        <end position="350"/>
    </location>
</feature>
<evidence type="ECO:0000259" key="2">
    <source>
        <dbReference type="Pfam" id="PF19904"/>
    </source>
</evidence>
<keyword evidence="1" id="KW-0472">Membrane</keyword>
<evidence type="ECO:0000313" key="3">
    <source>
        <dbReference type="EMBL" id="MBS2099337.1"/>
    </source>
</evidence>
<dbReference type="EMBL" id="JAGUCO010000010">
    <property type="protein sequence ID" value="MBS2099337.1"/>
    <property type="molecule type" value="Genomic_DNA"/>
</dbReference>
<evidence type="ECO:0000313" key="4">
    <source>
        <dbReference type="Proteomes" id="UP000708576"/>
    </source>
</evidence>
<proteinExistence type="predicted"/>
<accession>A0ABS5JWT1</accession>
<feature type="domain" description="DUF6377" evidence="2">
    <location>
        <begin position="256"/>
        <end position="496"/>
    </location>
</feature>